<comment type="caution">
    <text evidence="1">The sequence shown here is derived from an EMBL/GenBank/DDBJ whole genome shotgun (WGS) entry which is preliminary data.</text>
</comment>
<sequence>MKIRIIGHAGSGKTTLSKELSQEYGFSNIPLDSFLKQKDKKKRKRMLSTQLNKQDSWIVEGVQAQYWCKATFTEADIIIVLDYPLYIVQYRVIKRAITARKNATKERKKFLTKRAKSLLKWNRKFSQKLPKLKSKLYKHNSNLYIIRSPRDIDRVKTIIGFYNI</sequence>
<dbReference type="AlphaFoldDB" id="A0A429ZB88"/>
<protein>
    <recommendedName>
        <fullName evidence="3">DNA topology modulation protein FlaR</fullName>
    </recommendedName>
</protein>
<dbReference type="RefSeq" id="WP_126782555.1">
    <property type="nucleotide sequence ID" value="NZ_CP177121.1"/>
</dbReference>
<dbReference type="PANTHER" id="PTHR37816">
    <property type="entry name" value="YALI0E33011P"/>
    <property type="match status" value="1"/>
</dbReference>
<dbReference type="Gene3D" id="3.40.50.300">
    <property type="entry name" value="P-loop containing nucleotide triphosphate hydrolases"/>
    <property type="match status" value="1"/>
</dbReference>
<gene>
    <name evidence="1" type="ORF">CBF35_14915</name>
</gene>
<keyword evidence="2" id="KW-1185">Reference proteome</keyword>
<dbReference type="EMBL" id="NGJU01000036">
    <property type="protein sequence ID" value="RST90950.1"/>
    <property type="molecule type" value="Genomic_DNA"/>
</dbReference>
<evidence type="ECO:0000313" key="2">
    <source>
        <dbReference type="Proteomes" id="UP000287239"/>
    </source>
</evidence>
<dbReference type="PANTHER" id="PTHR37816:SF2">
    <property type="entry name" value="DNA TOPOLOGY MODULATION PROTEIN FLAR-RELATED PROTEIN"/>
    <property type="match status" value="1"/>
</dbReference>
<dbReference type="GeneID" id="98569636"/>
<dbReference type="InterPro" id="IPR052922">
    <property type="entry name" value="Cytidylate_Kinase-2"/>
</dbReference>
<dbReference type="Proteomes" id="UP000287239">
    <property type="component" value="Unassembled WGS sequence"/>
</dbReference>
<evidence type="ECO:0000313" key="1">
    <source>
        <dbReference type="EMBL" id="RST90950.1"/>
    </source>
</evidence>
<organism evidence="1 2">
    <name type="scientific">Vagococcus salmoninarum</name>
    <dbReference type="NCBI Taxonomy" id="2739"/>
    <lineage>
        <taxon>Bacteria</taxon>
        <taxon>Bacillati</taxon>
        <taxon>Bacillota</taxon>
        <taxon>Bacilli</taxon>
        <taxon>Lactobacillales</taxon>
        <taxon>Enterococcaceae</taxon>
        <taxon>Vagococcus</taxon>
    </lineage>
</organism>
<accession>A0A429ZB88</accession>
<reference evidence="1 2" key="1">
    <citation type="submission" date="2017-05" db="EMBL/GenBank/DDBJ databases">
        <title>Vagococcus spp. assemblies.</title>
        <authorList>
            <person name="Gulvik C.A."/>
        </authorList>
    </citation>
    <scope>NUCLEOTIDE SEQUENCE [LARGE SCALE GENOMIC DNA]</scope>
    <source>
        <strain evidence="1 2">NCFB 2777</strain>
    </source>
</reference>
<dbReference type="OrthoDB" id="1201990at2"/>
<dbReference type="SUPFAM" id="SSF52540">
    <property type="entry name" value="P-loop containing nucleoside triphosphate hydrolases"/>
    <property type="match status" value="1"/>
</dbReference>
<name>A0A429ZB88_9ENTE</name>
<dbReference type="InterPro" id="IPR027417">
    <property type="entry name" value="P-loop_NTPase"/>
</dbReference>
<proteinExistence type="predicted"/>
<evidence type="ECO:0008006" key="3">
    <source>
        <dbReference type="Google" id="ProtNLM"/>
    </source>
</evidence>